<comment type="caution">
    <text evidence="2">The sequence shown here is derived from an EMBL/GenBank/DDBJ whole genome shotgun (WGS) entry which is preliminary data.</text>
</comment>
<sequence length="146" mass="16421">MNPQLGDTTASRAKICAHRQRRLPYLPFCKNICKMISNMQTNRKSVLAAKQLGDALRHRRKELGLTLEQLASKLNVDVGQLSRFERAEFKIVSQNLQKVAAFLQIQVDDGVGEPDCIVEQFAELLGRSARHRAAAIALVRALQELR</sequence>
<evidence type="ECO:0000259" key="1">
    <source>
        <dbReference type="PROSITE" id="PS50943"/>
    </source>
</evidence>
<evidence type="ECO:0000313" key="2">
    <source>
        <dbReference type="EMBL" id="ORT80262.1"/>
    </source>
</evidence>
<dbReference type="OrthoDB" id="9008178at2"/>
<dbReference type="Gene3D" id="1.10.260.40">
    <property type="entry name" value="lambda repressor-like DNA-binding domains"/>
    <property type="match status" value="1"/>
</dbReference>
<reference evidence="2 3" key="1">
    <citation type="submission" date="2017-04" db="EMBL/GenBank/DDBJ databases">
        <title>Burkholderia puraquae sp. nov., a novel Burkholderia cepacia complex species from hospital setting samples.</title>
        <authorList>
            <person name="Martina P."/>
            <person name="Leguizamon M."/>
            <person name="Prieto C."/>
            <person name="Sousa S."/>
            <person name="Montanaro P."/>
            <person name="Draghi W."/>
            <person name="Staembler M."/>
            <person name="Bettiol M."/>
            <person name="Figoli C."/>
            <person name="Palau J."/>
            <person name="Alvarez F."/>
            <person name="Benetti S."/>
            <person name="Anchat E."/>
            <person name="Vescina C."/>
            <person name="Ferreras J."/>
            <person name="Lasch P."/>
            <person name="Lagares A."/>
            <person name="Zorreguieta A."/>
            <person name="Yantorno O."/>
            <person name="Bosch A."/>
        </authorList>
    </citation>
    <scope>NUCLEOTIDE SEQUENCE [LARGE SCALE GENOMIC DNA]</scope>
    <source>
        <strain evidence="2 3">CAMPA 1040</strain>
    </source>
</reference>
<protein>
    <recommendedName>
        <fullName evidence="1">HTH cro/C1-type domain-containing protein</fullName>
    </recommendedName>
</protein>
<dbReference type="PROSITE" id="PS50943">
    <property type="entry name" value="HTH_CROC1"/>
    <property type="match status" value="1"/>
</dbReference>
<name>A0A1X1P6G7_9BURK</name>
<feature type="domain" description="HTH cro/C1-type" evidence="1">
    <location>
        <begin position="56"/>
        <end position="110"/>
    </location>
</feature>
<dbReference type="InterPro" id="IPR010982">
    <property type="entry name" value="Lambda_DNA-bd_dom_sf"/>
</dbReference>
<gene>
    <name evidence="2" type="ORF">B7G54_34755</name>
</gene>
<dbReference type="SMART" id="SM00530">
    <property type="entry name" value="HTH_XRE"/>
    <property type="match status" value="1"/>
</dbReference>
<dbReference type="Pfam" id="PF01381">
    <property type="entry name" value="HTH_3"/>
    <property type="match status" value="1"/>
</dbReference>
<keyword evidence="3" id="KW-1185">Reference proteome</keyword>
<organism evidence="2 3">
    <name type="scientific">Burkholderia puraquae</name>
    <dbReference type="NCBI Taxonomy" id="1904757"/>
    <lineage>
        <taxon>Bacteria</taxon>
        <taxon>Pseudomonadati</taxon>
        <taxon>Pseudomonadota</taxon>
        <taxon>Betaproteobacteria</taxon>
        <taxon>Burkholderiales</taxon>
        <taxon>Burkholderiaceae</taxon>
        <taxon>Burkholderia</taxon>
        <taxon>Burkholderia cepacia complex</taxon>
    </lineage>
</organism>
<accession>A0A1X1P6G7</accession>
<dbReference type="RefSeq" id="WP_085043230.1">
    <property type="nucleotide sequence ID" value="NZ_CADIKG010000009.1"/>
</dbReference>
<dbReference type="EMBL" id="NBYX01000032">
    <property type="protein sequence ID" value="ORT80262.1"/>
    <property type="molecule type" value="Genomic_DNA"/>
</dbReference>
<dbReference type="CDD" id="cd00093">
    <property type="entry name" value="HTH_XRE"/>
    <property type="match status" value="1"/>
</dbReference>
<dbReference type="InterPro" id="IPR001387">
    <property type="entry name" value="Cro/C1-type_HTH"/>
</dbReference>
<dbReference type="Proteomes" id="UP000193146">
    <property type="component" value="Unassembled WGS sequence"/>
</dbReference>
<dbReference type="SUPFAM" id="SSF47413">
    <property type="entry name" value="lambda repressor-like DNA-binding domains"/>
    <property type="match status" value="1"/>
</dbReference>
<proteinExistence type="predicted"/>
<dbReference type="GO" id="GO:0003677">
    <property type="term" value="F:DNA binding"/>
    <property type="evidence" value="ECO:0007669"/>
    <property type="project" value="InterPro"/>
</dbReference>
<evidence type="ECO:0000313" key="3">
    <source>
        <dbReference type="Proteomes" id="UP000193146"/>
    </source>
</evidence>
<dbReference type="AlphaFoldDB" id="A0A1X1P6G7"/>